<dbReference type="InterPro" id="IPR004993">
    <property type="entry name" value="GH3"/>
</dbReference>
<name>A0A5J4SJ14_9ZZZZ</name>
<accession>A0A5J4SJ14</accession>
<dbReference type="Pfam" id="PF03321">
    <property type="entry name" value="GH3"/>
    <property type="match status" value="1"/>
</dbReference>
<evidence type="ECO:0000313" key="3">
    <source>
        <dbReference type="EMBL" id="KAA6346244.1"/>
    </source>
</evidence>
<dbReference type="Pfam" id="PF23572">
    <property type="entry name" value="GH3_C"/>
    <property type="match status" value="1"/>
</dbReference>
<evidence type="ECO:0008006" key="4">
    <source>
        <dbReference type="Google" id="ProtNLM"/>
    </source>
</evidence>
<protein>
    <recommendedName>
        <fullName evidence="4">GH3 auxin-responsive promoter</fullName>
    </recommendedName>
</protein>
<dbReference type="EMBL" id="SNRY01000137">
    <property type="protein sequence ID" value="KAA6346244.1"/>
    <property type="molecule type" value="Genomic_DNA"/>
</dbReference>
<comment type="caution">
    <text evidence="3">The sequence shown here is derived from an EMBL/GenBank/DDBJ whole genome shotgun (WGS) entry which is preliminary data.</text>
</comment>
<dbReference type="PANTHER" id="PTHR31901:SF9">
    <property type="entry name" value="GH3 DOMAIN-CONTAINING PROTEIN"/>
    <property type="match status" value="1"/>
</dbReference>
<dbReference type="GO" id="GO:0016881">
    <property type="term" value="F:acid-amino acid ligase activity"/>
    <property type="evidence" value="ECO:0007669"/>
    <property type="project" value="TreeGrafter"/>
</dbReference>
<sequence>MNTTDIVRKFFEPRLKEIDKYANEAGEIQHKVLMRLIKKAEKTEWGKKYEYQTIRKYEDYKSRIPVQTYDDIKPYVDRLRAGENNILWPSKIRWFAKSSGTTNNKSKLLPVSKEALHDTHYRGGTDAVIQYLRMNPESRFLSGKGLILGGNHQHDYNFHYNLVGDLSAILIQHVSPFVNYLRVPSKKVALMGDWEKKIEAIASETVNVNVTSLSGVPSWLLVIIKRILEKTGKQSLEEVWPNLEVFFHGGVCFNPYCEQYKQLIHSDNMHYMETYNASEGYFGTQNDFSNSSLLLMIDYGVFYEFIPLEDIGNNNPRTYSLEEVEPNKNYAIVISTSCGLWRYMIGDTVKFTNDKPYKFIITGRTKHFINAFGEELIIDNAEKGLAKACIATGAQVSEYSAAPVFMDKNAKCRHQWLIEFSQMPDSLGNFATTLDAALKELNSDYEAKRSKDIALQLLEVIPARKNLFHDWLKDKGKLGGQNKVPRLSNNREYMEEMIKLND</sequence>
<reference evidence="3" key="1">
    <citation type="submission" date="2019-03" db="EMBL/GenBank/DDBJ databases">
        <title>Single cell metagenomics reveals metabolic interactions within the superorganism composed of flagellate Streblomastix strix and complex community of Bacteroidetes bacteria on its surface.</title>
        <authorList>
            <person name="Treitli S.C."/>
            <person name="Kolisko M."/>
            <person name="Husnik F."/>
            <person name="Keeling P."/>
            <person name="Hampl V."/>
        </authorList>
    </citation>
    <scope>NUCLEOTIDE SEQUENCE</scope>
    <source>
        <strain evidence="3">STM</strain>
    </source>
</reference>
<proteinExistence type="predicted"/>
<organism evidence="3">
    <name type="scientific">termite gut metagenome</name>
    <dbReference type="NCBI Taxonomy" id="433724"/>
    <lineage>
        <taxon>unclassified sequences</taxon>
        <taxon>metagenomes</taxon>
        <taxon>organismal metagenomes</taxon>
    </lineage>
</organism>
<dbReference type="AlphaFoldDB" id="A0A5J4SJ14"/>
<evidence type="ECO:0000259" key="2">
    <source>
        <dbReference type="Pfam" id="PF23572"/>
    </source>
</evidence>
<dbReference type="Pfam" id="PF23571">
    <property type="entry name" value="GH3_M"/>
    <property type="match status" value="1"/>
</dbReference>
<dbReference type="PANTHER" id="PTHR31901">
    <property type="entry name" value="GH3 DOMAIN-CONTAINING PROTEIN"/>
    <property type="match status" value="1"/>
</dbReference>
<feature type="domain" description="GH3 middle" evidence="1">
    <location>
        <begin position="295"/>
        <end position="353"/>
    </location>
</feature>
<dbReference type="InterPro" id="IPR055378">
    <property type="entry name" value="GH3_C"/>
</dbReference>
<evidence type="ECO:0000259" key="1">
    <source>
        <dbReference type="Pfam" id="PF23571"/>
    </source>
</evidence>
<gene>
    <name evidence="3" type="ORF">EZS27_006215</name>
</gene>
<dbReference type="GO" id="GO:0005737">
    <property type="term" value="C:cytoplasm"/>
    <property type="evidence" value="ECO:0007669"/>
    <property type="project" value="TreeGrafter"/>
</dbReference>
<feature type="domain" description="GH3 C-terminal" evidence="2">
    <location>
        <begin position="380"/>
        <end position="492"/>
    </location>
</feature>
<dbReference type="InterPro" id="IPR055377">
    <property type="entry name" value="GH3_M"/>
</dbReference>